<evidence type="ECO:0000256" key="1">
    <source>
        <dbReference type="SAM" id="MobiDB-lite"/>
    </source>
</evidence>
<proteinExistence type="predicted"/>
<reference evidence="2" key="1">
    <citation type="journal article" date="2020" name="Stud. Mycol.">
        <title>101 Dothideomycetes genomes: a test case for predicting lifestyles and emergence of pathogens.</title>
        <authorList>
            <person name="Haridas S."/>
            <person name="Albert R."/>
            <person name="Binder M."/>
            <person name="Bloem J."/>
            <person name="Labutti K."/>
            <person name="Salamov A."/>
            <person name="Andreopoulos B."/>
            <person name="Baker S."/>
            <person name="Barry K."/>
            <person name="Bills G."/>
            <person name="Bluhm B."/>
            <person name="Cannon C."/>
            <person name="Castanera R."/>
            <person name="Culley D."/>
            <person name="Daum C."/>
            <person name="Ezra D."/>
            <person name="Gonzalez J."/>
            <person name="Henrissat B."/>
            <person name="Kuo A."/>
            <person name="Liang C."/>
            <person name="Lipzen A."/>
            <person name="Lutzoni F."/>
            <person name="Magnuson J."/>
            <person name="Mondo S."/>
            <person name="Nolan M."/>
            <person name="Ohm R."/>
            <person name="Pangilinan J."/>
            <person name="Park H.-J."/>
            <person name="Ramirez L."/>
            <person name="Alfaro M."/>
            <person name="Sun H."/>
            <person name="Tritt A."/>
            <person name="Yoshinaga Y."/>
            <person name="Zwiers L.-H."/>
            <person name="Turgeon B."/>
            <person name="Goodwin S."/>
            <person name="Spatafora J."/>
            <person name="Crous P."/>
            <person name="Grigoriev I."/>
        </authorList>
    </citation>
    <scope>NUCLEOTIDE SEQUENCE</scope>
    <source>
        <strain evidence="2">CBS 101060</strain>
    </source>
</reference>
<comment type="caution">
    <text evidence="2">The sequence shown here is derived from an EMBL/GenBank/DDBJ whole genome shotgun (WGS) entry which is preliminary data.</text>
</comment>
<keyword evidence="3" id="KW-1185">Reference proteome</keyword>
<organism evidence="2 3">
    <name type="scientific">Patellaria atrata CBS 101060</name>
    <dbReference type="NCBI Taxonomy" id="1346257"/>
    <lineage>
        <taxon>Eukaryota</taxon>
        <taxon>Fungi</taxon>
        <taxon>Dikarya</taxon>
        <taxon>Ascomycota</taxon>
        <taxon>Pezizomycotina</taxon>
        <taxon>Dothideomycetes</taxon>
        <taxon>Dothideomycetes incertae sedis</taxon>
        <taxon>Patellariales</taxon>
        <taxon>Patellariaceae</taxon>
        <taxon>Patellaria</taxon>
    </lineage>
</organism>
<gene>
    <name evidence="2" type="ORF">M501DRAFT_1002332</name>
</gene>
<sequence>MDTHPSCAICSGPAEPECPCESDRLQIAVKQAEGRAFDKRLQEIRDWVVERSRAYIVQSFTSLTNSRKVAHATYLTSLPYYSIYMQYGGHPPLHPAALHHLNQQILDANHELKRGIDADWRASVMRYPEVLDYYYSLIELRMPSDKASSVIEGPSGYKDREKDVKREKKRRSEREVTAPPMERPSGRRRDSGTAKLKAPPVVPTPPIMPGGYGGSGGYYGY</sequence>
<protein>
    <submittedName>
        <fullName evidence="2">Uncharacterized protein</fullName>
    </submittedName>
</protein>
<accession>A0A9P4SCF2</accession>
<evidence type="ECO:0000313" key="2">
    <source>
        <dbReference type="EMBL" id="KAF2840055.1"/>
    </source>
</evidence>
<dbReference type="AlphaFoldDB" id="A0A9P4SCF2"/>
<feature type="compositionally biased region" description="Basic and acidic residues" evidence="1">
    <location>
        <begin position="157"/>
        <end position="176"/>
    </location>
</feature>
<feature type="region of interest" description="Disordered" evidence="1">
    <location>
        <begin position="147"/>
        <end position="221"/>
    </location>
</feature>
<dbReference type="OrthoDB" id="5409477at2759"/>
<dbReference type="EMBL" id="MU006093">
    <property type="protein sequence ID" value="KAF2840055.1"/>
    <property type="molecule type" value="Genomic_DNA"/>
</dbReference>
<feature type="compositionally biased region" description="Gly residues" evidence="1">
    <location>
        <begin position="210"/>
        <end position="221"/>
    </location>
</feature>
<name>A0A9P4SCF2_9PEZI</name>
<evidence type="ECO:0000313" key="3">
    <source>
        <dbReference type="Proteomes" id="UP000799429"/>
    </source>
</evidence>
<dbReference type="Proteomes" id="UP000799429">
    <property type="component" value="Unassembled WGS sequence"/>
</dbReference>